<evidence type="ECO:0000313" key="9">
    <source>
        <dbReference type="Proteomes" id="UP000265427"/>
    </source>
</evidence>
<dbReference type="AlphaFoldDB" id="A0A397EU07"/>
<accession>A0A397EU07</accession>
<dbReference type="EMBL" id="QUSZ01009071">
    <property type="protein sequence ID" value="RHX99574.1"/>
    <property type="molecule type" value="Genomic_DNA"/>
</dbReference>
<dbReference type="EMBL" id="QUTD01000451">
    <property type="protein sequence ID" value="RHY79476.1"/>
    <property type="molecule type" value="Genomic_DNA"/>
</dbReference>
<name>A0A397EU07_APHAT</name>
<dbReference type="Proteomes" id="UP000266239">
    <property type="component" value="Unassembled WGS sequence"/>
</dbReference>
<dbReference type="Proteomes" id="UP000266196">
    <property type="component" value="Unassembled WGS sequence"/>
</dbReference>
<evidence type="ECO:0000313" key="8">
    <source>
        <dbReference type="EMBL" id="RHZ40351.1"/>
    </source>
</evidence>
<protein>
    <submittedName>
        <fullName evidence="7">Uncharacterized protein</fullName>
    </submittedName>
</protein>
<evidence type="ECO:0000313" key="6">
    <source>
        <dbReference type="EMBL" id="RHY79476.1"/>
    </source>
</evidence>
<evidence type="ECO:0000313" key="15">
    <source>
        <dbReference type="Proteomes" id="UP000286510"/>
    </source>
</evidence>
<evidence type="ECO:0000313" key="13">
    <source>
        <dbReference type="Proteomes" id="UP000266643"/>
    </source>
</evidence>
<evidence type="ECO:0000313" key="3">
    <source>
        <dbReference type="EMBL" id="RHY01123.1"/>
    </source>
</evidence>
<dbReference type="EMBL" id="QUTA01009363">
    <property type="protein sequence ID" value="RHY01123.1"/>
    <property type="molecule type" value="Genomic_DNA"/>
</dbReference>
<dbReference type="EMBL" id="QUTF01006706">
    <property type="protein sequence ID" value="RHZ40351.1"/>
    <property type="molecule type" value="Genomic_DNA"/>
</dbReference>
<evidence type="ECO:0000313" key="11">
    <source>
        <dbReference type="Proteomes" id="UP000266196"/>
    </source>
</evidence>
<keyword evidence="1" id="KW-0175">Coiled coil</keyword>
<gene>
    <name evidence="3" type="ORF">DYB25_010704</name>
    <name evidence="8" type="ORF">DYB26_014169</name>
    <name evidence="6" type="ORF">DYB30_012404</name>
    <name evidence="7" type="ORF">DYB31_015023</name>
    <name evidence="5" type="ORF">DYB34_009875</name>
    <name evidence="2" type="ORF">DYB36_013718</name>
    <name evidence="4" type="ORF">DYB38_013558</name>
</gene>
<dbReference type="Proteomes" id="UP000283543">
    <property type="component" value="Unassembled WGS sequence"/>
</dbReference>
<organism evidence="7 11">
    <name type="scientific">Aphanomyces astaci</name>
    <name type="common">Crayfish plague agent</name>
    <dbReference type="NCBI Taxonomy" id="112090"/>
    <lineage>
        <taxon>Eukaryota</taxon>
        <taxon>Sar</taxon>
        <taxon>Stramenopiles</taxon>
        <taxon>Oomycota</taxon>
        <taxon>Saprolegniomycetes</taxon>
        <taxon>Saprolegniales</taxon>
        <taxon>Verrucalvaceae</taxon>
        <taxon>Aphanomyces</taxon>
    </lineage>
</organism>
<dbReference type="EMBL" id="QUTB01004126">
    <property type="protein sequence ID" value="RHY63977.1"/>
    <property type="molecule type" value="Genomic_DNA"/>
</dbReference>
<dbReference type="EMBL" id="QUTC01006178">
    <property type="protein sequence ID" value="RHY53558.1"/>
    <property type="molecule type" value="Genomic_DNA"/>
</dbReference>
<dbReference type="Proteomes" id="UP000265427">
    <property type="component" value="Unassembled WGS sequence"/>
</dbReference>
<evidence type="ECO:0000313" key="10">
    <source>
        <dbReference type="Proteomes" id="UP000265716"/>
    </source>
</evidence>
<evidence type="ECO:0000313" key="4">
    <source>
        <dbReference type="EMBL" id="RHY53558.1"/>
    </source>
</evidence>
<evidence type="ECO:0000313" key="14">
    <source>
        <dbReference type="Proteomes" id="UP000283543"/>
    </source>
</evidence>
<dbReference type="Proteomes" id="UP000266643">
    <property type="component" value="Unassembled WGS sequence"/>
</dbReference>
<evidence type="ECO:0000256" key="1">
    <source>
        <dbReference type="SAM" id="Coils"/>
    </source>
</evidence>
<proteinExistence type="predicted"/>
<feature type="coiled-coil region" evidence="1">
    <location>
        <begin position="41"/>
        <end position="68"/>
    </location>
</feature>
<evidence type="ECO:0000313" key="5">
    <source>
        <dbReference type="EMBL" id="RHY63977.1"/>
    </source>
</evidence>
<evidence type="ECO:0000313" key="2">
    <source>
        <dbReference type="EMBL" id="RHX99574.1"/>
    </source>
</evidence>
<evidence type="ECO:0000313" key="7">
    <source>
        <dbReference type="EMBL" id="RHY98693.1"/>
    </source>
</evidence>
<reference evidence="9 10" key="1">
    <citation type="submission" date="2018-08" db="EMBL/GenBank/DDBJ databases">
        <title>Aphanomyces genome sequencing and annotation.</title>
        <authorList>
            <person name="Minardi D."/>
            <person name="Oidtmann B."/>
            <person name="Van Der Giezen M."/>
            <person name="Studholme D.J."/>
        </authorList>
    </citation>
    <scope>NUCLEOTIDE SEQUENCE [LARGE SCALE GENOMIC DNA]</scope>
    <source>
        <strain evidence="7 11">197901</strain>
        <strain evidence="6 13">D2</strain>
        <strain evidence="8 15">FDL457</strain>
        <strain evidence="2 9">Kv</strain>
        <strain evidence="4 10">SA</strain>
        <strain evidence="5 14">Si</strain>
        <strain evidence="3 12">Yx</strain>
    </source>
</reference>
<sequence length="100" mass="11103">MIHLFDSVLNGAQVRNVNTQRSLVLARDVVITSIEDTTRILTDAEVVVARAKAALEALEVKKRMIESSLEDVTPLALAQDSMLVDIPNVEDLEHMETVEF</sequence>
<dbReference type="EMBL" id="QUTE01015920">
    <property type="protein sequence ID" value="RHY98693.1"/>
    <property type="molecule type" value="Genomic_DNA"/>
</dbReference>
<evidence type="ECO:0000313" key="12">
    <source>
        <dbReference type="Proteomes" id="UP000266239"/>
    </source>
</evidence>
<dbReference type="Proteomes" id="UP000265716">
    <property type="component" value="Unassembled WGS sequence"/>
</dbReference>
<dbReference type="Proteomes" id="UP000286510">
    <property type="component" value="Unassembled WGS sequence"/>
</dbReference>
<comment type="caution">
    <text evidence="7">The sequence shown here is derived from an EMBL/GenBank/DDBJ whole genome shotgun (WGS) entry which is preliminary data.</text>
</comment>